<proteinExistence type="predicted"/>
<evidence type="ECO:0000313" key="3">
    <source>
        <dbReference type="Proteomes" id="UP000800094"/>
    </source>
</evidence>
<dbReference type="RefSeq" id="XP_033683111.1">
    <property type="nucleotide sequence ID" value="XM_033829162.1"/>
</dbReference>
<feature type="region of interest" description="Disordered" evidence="1">
    <location>
        <begin position="47"/>
        <end position="98"/>
    </location>
</feature>
<evidence type="ECO:0000313" key="2">
    <source>
        <dbReference type="EMBL" id="KAF2248107.1"/>
    </source>
</evidence>
<feature type="compositionally biased region" description="Low complexity" evidence="1">
    <location>
        <begin position="502"/>
        <end position="517"/>
    </location>
</feature>
<keyword evidence="3" id="KW-1185">Reference proteome</keyword>
<feature type="region of interest" description="Disordered" evidence="1">
    <location>
        <begin position="354"/>
        <end position="391"/>
    </location>
</feature>
<sequence>MHRAVEDTLSEEWCGGGHVGWSAPSKLAGNDGNARQPPIIHTLNVQPTQTQTQIQLQTQTIPQHEQASRPNLRKRTSDTNSNNGRKRPRTGLEPGAAVDDRPRVACPFYLKDPTAYSQQAACHGKGFAEPGKLKDHLKAKPHSLSKDTLAKLKFKSAEFKSLGTIDAKWKRVFHILFPTVPKDRIPCPLIKHDRELPPLNAQEDLQKLCAALKRQVFDRFSVDLAVHVPDLWNEFEPLFDAAVEGAQGKENPPTPESSDAVPVQNESAMLRSLEWVQDLPSSPPGLQILHGFSTTLDQPQQSSFRPGHTAYGAHVANGISEIGPLSQSHFPVDYGSSYCATYYGDCIPLHSLPNPSEDAPVSQESRRPSSMDYEPTDQSSEHSSQDATSPCQTTLIKAEPEDTSPPVGYEFWRNRELMNDCRWHRHITRDAKPVIRQDSSNAAGRRASGQHGKGIVCRVDHAENRLCMPKIEDDSSSCSSPSFAANENENHNHAGQTETYDSSIASAGSSASPSLSSSWDEECIDYNDSSSLQISDEKQAVEVFSSEAVADAMPRNVQSFPFRRDTL</sequence>
<dbReference type="PANTHER" id="PTHR38166:SF1">
    <property type="entry name" value="C2H2-TYPE DOMAIN-CONTAINING PROTEIN"/>
    <property type="match status" value="1"/>
</dbReference>
<feature type="region of interest" description="Disordered" evidence="1">
    <location>
        <begin position="472"/>
        <end position="517"/>
    </location>
</feature>
<name>A0A6A6ID22_9PLEO</name>
<feature type="compositionally biased region" description="Low complexity" evidence="1">
    <location>
        <begin position="476"/>
        <end position="487"/>
    </location>
</feature>
<dbReference type="PANTHER" id="PTHR38166">
    <property type="entry name" value="C2H2-TYPE DOMAIN-CONTAINING PROTEIN-RELATED"/>
    <property type="match status" value="1"/>
</dbReference>
<protein>
    <recommendedName>
        <fullName evidence="4">C2H2-type domain-containing protein</fullName>
    </recommendedName>
</protein>
<dbReference type="Proteomes" id="UP000800094">
    <property type="component" value="Unassembled WGS sequence"/>
</dbReference>
<dbReference type="GeneID" id="54582492"/>
<organism evidence="2 3">
    <name type="scientific">Trematosphaeria pertusa</name>
    <dbReference type="NCBI Taxonomy" id="390896"/>
    <lineage>
        <taxon>Eukaryota</taxon>
        <taxon>Fungi</taxon>
        <taxon>Dikarya</taxon>
        <taxon>Ascomycota</taxon>
        <taxon>Pezizomycotina</taxon>
        <taxon>Dothideomycetes</taxon>
        <taxon>Pleosporomycetidae</taxon>
        <taxon>Pleosporales</taxon>
        <taxon>Massarineae</taxon>
        <taxon>Trematosphaeriaceae</taxon>
        <taxon>Trematosphaeria</taxon>
    </lineage>
</organism>
<evidence type="ECO:0000256" key="1">
    <source>
        <dbReference type="SAM" id="MobiDB-lite"/>
    </source>
</evidence>
<accession>A0A6A6ID22</accession>
<feature type="compositionally biased region" description="Low complexity" evidence="1">
    <location>
        <begin position="47"/>
        <end position="63"/>
    </location>
</feature>
<dbReference type="EMBL" id="ML987196">
    <property type="protein sequence ID" value="KAF2248107.1"/>
    <property type="molecule type" value="Genomic_DNA"/>
</dbReference>
<dbReference type="AlphaFoldDB" id="A0A6A6ID22"/>
<evidence type="ECO:0008006" key="4">
    <source>
        <dbReference type="Google" id="ProtNLM"/>
    </source>
</evidence>
<dbReference type="OrthoDB" id="3801136at2759"/>
<reference evidence="2" key="1">
    <citation type="journal article" date="2020" name="Stud. Mycol.">
        <title>101 Dothideomycetes genomes: a test case for predicting lifestyles and emergence of pathogens.</title>
        <authorList>
            <person name="Haridas S."/>
            <person name="Albert R."/>
            <person name="Binder M."/>
            <person name="Bloem J."/>
            <person name="Labutti K."/>
            <person name="Salamov A."/>
            <person name="Andreopoulos B."/>
            <person name="Baker S."/>
            <person name="Barry K."/>
            <person name="Bills G."/>
            <person name="Bluhm B."/>
            <person name="Cannon C."/>
            <person name="Castanera R."/>
            <person name="Culley D."/>
            <person name="Daum C."/>
            <person name="Ezra D."/>
            <person name="Gonzalez J."/>
            <person name="Henrissat B."/>
            <person name="Kuo A."/>
            <person name="Liang C."/>
            <person name="Lipzen A."/>
            <person name="Lutzoni F."/>
            <person name="Magnuson J."/>
            <person name="Mondo S."/>
            <person name="Nolan M."/>
            <person name="Ohm R."/>
            <person name="Pangilinan J."/>
            <person name="Park H.-J."/>
            <person name="Ramirez L."/>
            <person name="Alfaro M."/>
            <person name="Sun H."/>
            <person name="Tritt A."/>
            <person name="Yoshinaga Y."/>
            <person name="Zwiers L.-H."/>
            <person name="Turgeon B."/>
            <person name="Goodwin S."/>
            <person name="Spatafora J."/>
            <person name="Crous P."/>
            <person name="Grigoriev I."/>
        </authorList>
    </citation>
    <scope>NUCLEOTIDE SEQUENCE</scope>
    <source>
        <strain evidence="2">CBS 122368</strain>
    </source>
</reference>
<gene>
    <name evidence="2" type="ORF">BU26DRAFT_519848</name>
</gene>